<dbReference type="SMART" id="SM00490">
    <property type="entry name" value="HELICc"/>
    <property type="match status" value="1"/>
</dbReference>
<evidence type="ECO:0000256" key="11">
    <source>
        <dbReference type="PROSITE-ProRule" id="PRU00552"/>
    </source>
</evidence>
<keyword evidence="9" id="KW-0539">Nucleus</keyword>
<dbReference type="InterPro" id="IPR001650">
    <property type="entry name" value="Helicase_C-like"/>
</dbReference>
<proteinExistence type="inferred from homology"/>
<dbReference type="PROSITE" id="PS51195">
    <property type="entry name" value="Q_MOTIF"/>
    <property type="match status" value="1"/>
</dbReference>
<dbReference type="Pfam" id="PF00270">
    <property type="entry name" value="DEAD"/>
    <property type="match status" value="2"/>
</dbReference>
<keyword evidence="4 12" id="KW-0547">Nucleotide-binding</keyword>
<reference evidence="18" key="1">
    <citation type="journal article" date="2012" name="Science">
        <title>The Paleozoic origin of enzymatic lignin decomposition reconstructed from 31 fungal genomes.</title>
        <authorList>
            <person name="Floudas D."/>
            <person name="Binder M."/>
            <person name="Riley R."/>
            <person name="Barry K."/>
            <person name="Blanchette R.A."/>
            <person name="Henrissat B."/>
            <person name="Martinez A.T."/>
            <person name="Otillar R."/>
            <person name="Spatafora J.W."/>
            <person name="Yadav J.S."/>
            <person name="Aerts A."/>
            <person name="Benoit I."/>
            <person name="Boyd A."/>
            <person name="Carlson A."/>
            <person name="Copeland A."/>
            <person name="Coutinho P.M."/>
            <person name="de Vries R.P."/>
            <person name="Ferreira P."/>
            <person name="Findley K."/>
            <person name="Foster B."/>
            <person name="Gaskell J."/>
            <person name="Glotzer D."/>
            <person name="Gorecki P."/>
            <person name="Heitman J."/>
            <person name="Hesse C."/>
            <person name="Hori C."/>
            <person name="Igarashi K."/>
            <person name="Jurgens J.A."/>
            <person name="Kallen N."/>
            <person name="Kersten P."/>
            <person name="Kohler A."/>
            <person name="Kuees U."/>
            <person name="Kumar T.K.A."/>
            <person name="Kuo A."/>
            <person name="LaButti K."/>
            <person name="Larrondo L.F."/>
            <person name="Lindquist E."/>
            <person name="Ling A."/>
            <person name="Lombard V."/>
            <person name="Lucas S."/>
            <person name="Lundell T."/>
            <person name="Martin R."/>
            <person name="McLaughlin D.J."/>
            <person name="Morgenstern I."/>
            <person name="Morin E."/>
            <person name="Murat C."/>
            <person name="Nagy L.G."/>
            <person name="Nolan M."/>
            <person name="Ohm R.A."/>
            <person name="Patyshakuliyeva A."/>
            <person name="Rokas A."/>
            <person name="Ruiz-Duenas F.J."/>
            <person name="Sabat G."/>
            <person name="Salamov A."/>
            <person name="Samejima M."/>
            <person name="Schmutz J."/>
            <person name="Slot J.C."/>
            <person name="St John F."/>
            <person name="Stenlid J."/>
            <person name="Sun H."/>
            <person name="Sun S."/>
            <person name="Syed K."/>
            <person name="Tsang A."/>
            <person name="Wiebenga A."/>
            <person name="Young D."/>
            <person name="Pisabarro A."/>
            <person name="Eastwood D.C."/>
            <person name="Martin F."/>
            <person name="Cullen D."/>
            <person name="Grigoriev I.V."/>
            <person name="Hibbett D.S."/>
        </authorList>
    </citation>
    <scope>NUCLEOTIDE SEQUENCE [LARGE SCALE GENOMIC DNA]</scope>
    <source>
        <strain evidence="18">RWD-64-598 SS2</strain>
    </source>
</reference>
<dbReference type="GO" id="GO:0005829">
    <property type="term" value="C:cytosol"/>
    <property type="evidence" value="ECO:0007669"/>
    <property type="project" value="TreeGrafter"/>
</dbReference>
<evidence type="ECO:0000256" key="5">
    <source>
        <dbReference type="ARBA" id="ARBA00022801"/>
    </source>
</evidence>
<feature type="short sequence motif" description="Q motif" evidence="11">
    <location>
        <begin position="133"/>
        <end position="161"/>
    </location>
</feature>
<dbReference type="GO" id="GO:0042254">
    <property type="term" value="P:ribosome biogenesis"/>
    <property type="evidence" value="ECO:0007669"/>
    <property type="project" value="UniProtKB-KW"/>
</dbReference>
<dbReference type="Gene3D" id="3.40.50.300">
    <property type="entry name" value="P-loop containing nucleotide triphosphate hydrolases"/>
    <property type="match status" value="2"/>
</dbReference>
<keyword evidence="7 12" id="KW-0067">ATP-binding</keyword>
<dbReference type="GO" id="GO:0016787">
    <property type="term" value="F:hydrolase activity"/>
    <property type="evidence" value="ECO:0007669"/>
    <property type="project" value="UniProtKB-KW"/>
</dbReference>
<dbReference type="Proteomes" id="UP000053558">
    <property type="component" value="Unassembled WGS sequence"/>
</dbReference>
<evidence type="ECO:0000256" key="7">
    <source>
        <dbReference type="ARBA" id="ARBA00022840"/>
    </source>
</evidence>
<feature type="compositionally biased region" description="Polar residues" evidence="13">
    <location>
        <begin position="1"/>
        <end position="12"/>
    </location>
</feature>
<evidence type="ECO:0000256" key="4">
    <source>
        <dbReference type="ARBA" id="ARBA00022741"/>
    </source>
</evidence>
<dbReference type="PANTHER" id="PTHR47959:SF1">
    <property type="entry name" value="ATP-DEPENDENT RNA HELICASE DBPA"/>
    <property type="match status" value="1"/>
</dbReference>
<evidence type="ECO:0000256" key="13">
    <source>
        <dbReference type="SAM" id="MobiDB-lite"/>
    </source>
</evidence>
<feature type="region of interest" description="Disordered" evidence="13">
    <location>
        <begin position="247"/>
        <end position="278"/>
    </location>
</feature>
<comment type="caution">
    <text evidence="17">The sequence shown here is derived from an EMBL/GenBank/DDBJ whole genome shotgun (WGS) entry which is preliminary data.</text>
</comment>
<dbReference type="PROSITE" id="PS51192">
    <property type="entry name" value="HELICASE_ATP_BIND_1"/>
    <property type="match status" value="1"/>
</dbReference>
<evidence type="ECO:0000259" key="16">
    <source>
        <dbReference type="PROSITE" id="PS51195"/>
    </source>
</evidence>
<evidence type="ECO:0000313" key="17">
    <source>
        <dbReference type="EMBL" id="EIW78544.1"/>
    </source>
</evidence>
<dbReference type="EC" id="3.6.4.13" evidence="2"/>
<evidence type="ECO:0000259" key="14">
    <source>
        <dbReference type="PROSITE" id="PS51192"/>
    </source>
</evidence>
<dbReference type="InterPro" id="IPR000629">
    <property type="entry name" value="RNA-helicase_DEAD-box_CS"/>
</dbReference>
<dbReference type="SUPFAM" id="SSF52540">
    <property type="entry name" value="P-loop containing nucleoside triphosphate hydrolases"/>
    <property type="match status" value="1"/>
</dbReference>
<dbReference type="GeneID" id="19208129"/>
<evidence type="ECO:0000259" key="15">
    <source>
        <dbReference type="PROSITE" id="PS51194"/>
    </source>
</evidence>
<dbReference type="AlphaFoldDB" id="A0A5M3MID3"/>
<feature type="compositionally biased region" description="Basic residues" evidence="13">
    <location>
        <begin position="13"/>
        <end position="28"/>
    </location>
</feature>
<accession>A0A5M3MID3</accession>
<dbReference type="GO" id="GO:0005524">
    <property type="term" value="F:ATP binding"/>
    <property type="evidence" value="ECO:0007669"/>
    <property type="project" value="UniProtKB-KW"/>
</dbReference>
<dbReference type="InterPro" id="IPR014001">
    <property type="entry name" value="Helicase_ATP-bd"/>
</dbReference>
<dbReference type="RefSeq" id="XP_007771141.1">
    <property type="nucleotide sequence ID" value="XM_007772951.1"/>
</dbReference>
<dbReference type="EMBL" id="JH711582">
    <property type="protein sequence ID" value="EIW78544.1"/>
    <property type="molecule type" value="Genomic_DNA"/>
</dbReference>
<dbReference type="CDD" id="cd18787">
    <property type="entry name" value="SF2_C_DEAD"/>
    <property type="match status" value="1"/>
</dbReference>
<dbReference type="Pfam" id="PF00271">
    <property type="entry name" value="Helicase_C"/>
    <property type="match status" value="1"/>
</dbReference>
<evidence type="ECO:0000256" key="9">
    <source>
        <dbReference type="ARBA" id="ARBA00023242"/>
    </source>
</evidence>
<dbReference type="InterPro" id="IPR027417">
    <property type="entry name" value="P-loop_NTPase"/>
</dbReference>
<comment type="catalytic activity">
    <reaction evidence="10">
        <text>ATP + H2O = ADP + phosphate + H(+)</text>
        <dbReference type="Rhea" id="RHEA:13065"/>
        <dbReference type="ChEBI" id="CHEBI:15377"/>
        <dbReference type="ChEBI" id="CHEBI:15378"/>
        <dbReference type="ChEBI" id="CHEBI:30616"/>
        <dbReference type="ChEBI" id="CHEBI:43474"/>
        <dbReference type="ChEBI" id="CHEBI:456216"/>
        <dbReference type="EC" id="3.6.4.13"/>
    </reaction>
</comment>
<evidence type="ECO:0000256" key="6">
    <source>
        <dbReference type="ARBA" id="ARBA00022806"/>
    </source>
</evidence>
<evidence type="ECO:0000256" key="12">
    <source>
        <dbReference type="RuleBase" id="RU000492"/>
    </source>
</evidence>
<keyword evidence="8" id="KW-0694">RNA-binding</keyword>
<evidence type="ECO:0000256" key="1">
    <source>
        <dbReference type="ARBA" id="ARBA00004123"/>
    </source>
</evidence>
<keyword evidence="18" id="KW-1185">Reference proteome</keyword>
<feature type="region of interest" description="Disordered" evidence="13">
    <location>
        <begin position="1"/>
        <end position="28"/>
    </location>
</feature>
<evidence type="ECO:0000256" key="2">
    <source>
        <dbReference type="ARBA" id="ARBA00012552"/>
    </source>
</evidence>
<dbReference type="InterPro" id="IPR050079">
    <property type="entry name" value="DEAD_box_RNA_helicase"/>
</dbReference>
<evidence type="ECO:0000313" key="18">
    <source>
        <dbReference type="Proteomes" id="UP000053558"/>
    </source>
</evidence>
<dbReference type="KEGG" id="cput:CONPUDRAFT_61069"/>
<protein>
    <recommendedName>
        <fullName evidence="2">RNA helicase</fullName>
        <ecNumber evidence="2">3.6.4.13</ecNumber>
    </recommendedName>
</protein>
<evidence type="ECO:0000256" key="3">
    <source>
        <dbReference type="ARBA" id="ARBA00022517"/>
    </source>
</evidence>
<feature type="domain" description="DEAD-box RNA helicase Q" evidence="16">
    <location>
        <begin position="133"/>
        <end position="161"/>
    </location>
</feature>
<keyword evidence="5 12" id="KW-0378">Hydrolase</keyword>
<dbReference type="SMART" id="SM00487">
    <property type="entry name" value="DEXDc"/>
    <property type="match status" value="1"/>
</dbReference>
<dbReference type="OrthoDB" id="4310724at2759"/>
<dbReference type="PANTHER" id="PTHR47959">
    <property type="entry name" value="ATP-DEPENDENT RNA HELICASE RHLE-RELATED"/>
    <property type="match status" value="1"/>
</dbReference>
<evidence type="ECO:0000256" key="8">
    <source>
        <dbReference type="ARBA" id="ARBA00022884"/>
    </source>
</evidence>
<dbReference type="GO" id="GO:0010467">
    <property type="term" value="P:gene expression"/>
    <property type="evidence" value="ECO:0007669"/>
    <property type="project" value="UniProtKB-ARBA"/>
</dbReference>
<dbReference type="InterPro" id="IPR014014">
    <property type="entry name" value="RNA_helicase_DEAD_Q_motif"/>
</dbReference>
<dbReference type="PROSITE" id="PS00039">
    <property type="entry name" value="DEAD_ATP_HELICASE"/>
    <property type="match status" value="1"/>
</dbReference>
<feature type="region of interest" description="Disordered" evidence="13">
    <location>
        <begin position="362"/>
        <end position="400"/>
    </location>
</feature>
<name>A0A5M3MID3_CONPW</name>
<dbReference type="GO" id="GO:0003724">
    <property type="term" value="F:RNA helicase activity"/>
    <property type="evidence" value="ECO:0007669"/>
    <property type="project" value="UniProtKB-EC"/>
</dbReference>
<evidence type="ECO:0000256" key="10">
    <source>
        <dbReference type="ARBA" id="ARBA00047984"/>
    </source>
</evidence>
<dbReference type="OMA" id="QMIQKAR"/>
<keyword evidence="6 12" id="KW-0347">Helicase</keyword>
<dbReference type="GO" id="GO:0005634">
    <property type="term" value="C:nucleus"/>
    <property type="evidence" value="ECO:0007669"/>
    <property type="project" value="UniProtKB-SubCell"/>
</dbReference>
<comment type="subcellular location">
    <subcellularLocation>
        <location evidence="1">Nucleus</location>
    </subcellularLocation>
</comment>
<organism evidence="17 18">
    <name type="scientific">Coniophora puteana (strain RWD-64-598)</name>
    <name type="common">Brown rot fungus</name>
    <dbReference type="NCBI Taxonomy" id="741705"/>
    <lineage>
        <taxon>Eukaryota</taxon>
        <taxon>Fungi</taxon>
        <taxon>Dikarya</taxon>
        <taxon>Basidiomycota</taxon>
        <taxon>Agaricomycotina</taxon>
        <taxon>Agaricomycetes</taxon>
        <taxon>Agaricomycetidae</taxon>
        <taxon>Boletales</taxon>
        <taxon>Coniophorineae</taxon>
        <taxon>Coniophoraceae</taxon>
        <taxon>Coniophora</taxon>
    </lineage>
</organism>
<comment type="similarity">
    <text evidence="12">Belongs to the DEAD box helicase family.</text>
</comment>
<feature type="domain" description="Helicase ATP-binding" evidence="14">
    <location>
        <begin position="164"/>
        <end position="432"/>
    </location>
</feature>
<keyword evidence="3" id="KW-0690">Ribosome biogenesis</keyword>
<dbReference type="PROSITE" id="PS51194">
    <property type="entry name" value="HELICASE_CTER"/>
    <property type="match status" value="1"/>
</dbReference>
<dbReference type="InterPro" id="IPR011545">
    <property type="entry name" value="DEAD/DEAH_box_helicase_dom"/>
</dbReference>
<dbReference type="GO" id="GO:0003723">
    <property type="term" value="F:RNA binding"/>
    <property type="evidence" value="ECO:0007669"/>
    <property type="project" value="UniProtKB-KW"/>
</dbReference>
<gene>
    <name evidence="17" type="ORF">CONPUDRAFT_61069</name>
</gene>
<feature type="domain" description="Helicase C-terminal" evidence="15">
    <location>
        <begin position="484"/>
        <end position="629"/>
    </location>
</feature>
<sequence length="740" mass="81955">MDIDPQPSQNAQLKRKARPVSGSLKKKTKVQHRTLDTLPWQSIQRPLDTGLDGDEGVLELEEVDDVEIVYEDTENGRVLKFNVSREHGPNVKPKDDQTASYLASVKFDSKPICTFFHRIQRSHCTPFPGALLPSWRPFKLHPHLLQVLHSKNFKSPTPIQSNSLPKAIAGKDIVGVAETGSGKTLAYGLPILQHILTSPRPVLSTESGSSKRQLRALVITPTRELALQVADHLNIFARAIADAAVKREEGDEPDLSAPSKKKKSNGKPSDNEAGSGPPLVSIAAIVGGMSAQKQRRLLDRGIEVMIATPGRLWDVLAEDEDLARQVSALDFLVLDEADRMIETGHFAELDNILRLTIRQSEEDQIEPEHEGGSSGDEGDNDQSGNAGTVAGATPSIAGTNQENGMRTYVFSATLSKDLQQNLKKRRRPKVGKKAKQKPASTLDDLVLRLDFRDPEPEIIDLSPQGGVVSSLKESKIECLVTDKDVYLYYFLLRYPGRTLVFLSSIDGIRRLAPLMELLGLPAYPLHSQLEQRQRLKNLDRFKQTPNAVLLATDIAARGLDIPSVDHVIHYQIPRTADVFVHRSGRTARAMREGFSLLMIAPDERRTVKLLFRSLDRNEDEVLEMSVELALLDKLKERIRVARQIDAQQHKVKKENHDRKWMKEAADAMEIELDSDFMSASEDEGRPTKHVQKKASGKTAALKAELKALLAQPLVAKGVSTSYVTSGSRPIAADFVAGDCE</sequence>